<evidence type="ECO:0000259" key="10">
    <source>
        <dbReference type="PROSITE" id="PS50112"/>
    </source>
</evidence>
<evidence type="ECO:0000313" key="12">
    <source>
        <dbReference type="Proteomes" id="UP000724686"/>
    </source>
</evidence>
<comment type="catalytic activity">
    <reaction evidence="1">
        <text>ATP + protein L-histidine = ADP + protein N-phospho-L-histidine.</text>
        <dbReference type="EC" id="2.7.13.3"/>
    </reaction>
</comment>
<dbReference type="SUPFAM" id="SSF55874">
    <property type="entry name" value="ATPase domain of HSP90 chaperone/DNA topoisomerase II/histidine kinase"/>
    <property type="match status" value="1"/>
</dbReference>
<keyword evidence="8" id="KW-0902">Two-component regulatory system</keyword>
<keyword evidence="4" id="KW-0808">Transferase</keyword>
<dbReference type="SMART" id="SM00388">
    <property type="entry name" value="HisKA"/>
    <property type="match status" value="1"/>
</dbReference>
<dbReference type="SMART" id="SM00387">
    <property type="entry name" value="HATPase_c"/>
    <property type="match status" value="1"/>
</dbReference>
<proteinExistence type="predicted"/>
<evidence type="ECO:0000256" key="2">
    <source>
        <dbReference type="ARBA" id="ARBA00012438"/>
    </source>
</evidence>
<evidence type="ECO:0000256" key="4">
    <source>
        <dbReference type="ARBA" id="ARBA00022679"/>
    </source>
</evidence>
<dbReference type="PROSITE" id="PS50112">
    <property type="entry name" value="PAS"/>
    <property type="match status" value="1"/>
</dbReference>
<evidence type="ECO:0000256" key="5">
    <source>
        <dbReference type="ARBA" id="ARBA00022741"/>
    </source>
</evidence>
<gene>
    <name evidence="11" type="ORF">JWG45_10610</name>
</gene>
<dbReference type="PANTHER" id="PTHR43065">
    <property type="entry name" value="SENSOR HISTIDINE KINASE"/>
    <property type="match status" value="1"/>
</dbReference>
<accession>A0ABS2UCD0</accession>
<evidence type="ECO:0000256" key="7">
    <source>
        <dbReference type="ARBA" id="ARBA00022840"/>
    </source>
</evidence>
<keyword evidence="12" id="KW-1185">Reference proteome</keyword>
<dbReference type="Pfam" id="PF02518">
    <property type="entry name" value="HATPase_c"/>
    <property type="match status" value="1"/>
</dbReference>
<keyword evidence="7" id="KW-0067">ATP-binding</keyword>
<dbReference type="CDD" id="cd00082">
    <property type="entry name" value="HisKA"/>
    <property type="match status" value="1"/>
</dbReference>
<evidence type="ECO:0000313" key="11">
    <source>
        <dbReference type="EMBL" id="MBM9577603.1"/>
    </source>
</evidence>
<dbReference type="Gene3D" id="3.30.450.20">
    <property type="entry name" value="PAS domain"/>
    <property type="match status" value="1"/>
</dbReference>
<dbReference type="PRINTS" id="PR00344">
    <property type="entry name" value="BCTRLSENSOR"/>
</dbReference>
<dbReference type="SMART" id="SM00091">
    <property type="entry name" value="PAS"/>
    <property type="match status" value="1"/>
</dbReference>
<comment type="caution">
    <text evidence="11">The sequence shown here is derived from an EMBL/GenBank/DDBJ whole genome shotgun (WGS) entry which is preliminary data.</text>
</comment>
<evidence type="ECO:0000256" key="6">
    <source>
        <dbReference type="ARBA" id="ARBA00022777"/>
    </source>
</evidence>
<dbReference type="InterPro" id="IPR036890">
    <property type="entry name" value="HATPase_C_sf"/>
</dbReference>
<evidence type="ECO:0000256" key="8">
    <source>
        <dbReference type="ARBA" id="ARBA00023012"/>
    </source>
</evidence>
<dbReference type="SUPFAM" id="SSF47384">
    <property type="entry name" value="Homodimeric domain of signal transducing histidine kinase"/>
    <property type="match status" value="1"/>
</dbReference>
<dbReference type="Pfam" id="PF13426">
    <property type="entry name" value="PAS_9"/>
    <property type="match status" value="1"/>
</dbReference>
<dbReference type="InterPro" id="IPR004358">
    <property type="entry name" value="Sig_transdc_His_kin-like_C"/>
</dbReference>
<keyword evidence="6" id="KW-0418">Kinase</keyword>
<organism evidence="11 12">
    <name type="scientific">Leptospira ainlahdjerensis</name>
    <dbReference type="NCBI Taxonomy" id="2810033"/>
    <lineage>
        <taxon>Bacteria</taxon>
        <taxon>Pseudomonadati</taxon>
        <taxon>Spirochaetota</taxon>
        <taxon>Spirochaetia</taxon>
        <taxon>Leptospirales</taxon>
        <taxon>Leptospiraceae</taxon>
        <taxon>Leptospira</taxon>
    </lineage>
</organism>
<name>A0ABS2UCD0_9LEPT</name>
<dbReference type="SUPFAM" id="SSF55785">
    <property type="entry name" value="PYP-like sensor domain (PAS domain)"/>
    <property type="match status" value="1"/>
</dbReference>
<dbReference type="InterPro" id="IPR035965">
    <property type="entry name" value="PAS-like_dom_sf"/>
</dbReference>
<dbReference type="EMBL" id="JAFFPU010000035">
    <property type="protein sequence ID" value="MBM9577603.1"/>
    <property type="molecule type" value="Genomic_DNA"/>
</dbReference>
<keyword evidence="3" id="KW-0597">Phosphoprotein</keyword>
<evidence type="ECO:0000256" key="1">
    <source>
        <dbReference type="ARBA" id="ARBA00000085"/>
    </source>
</evidence>
<evidence type="ECO:0000256" key="3">
    <source>
        <dbReference type="ARBA" id="ARBA00022553"/>
    </source>
</evidence>
<keyword evidence="5" id="KW-0547">Nucleotide-binding</keyword>
<dbReference type="InterPro" id="IPR005467">
    <property type="entry name" value="His_kinase_dom"/>
</dbReference>
<dbReference type="PROSITE" id="PS50109">
    <property type="entry name" value="HIS_KIN"/>
    <property type="match status" value="1"/>
</dbReference>
<dbReference type="PANTHER" id="PTHR43065:SF46">
    <property type="entry name" value="C4-DICARBOXYLATE TRANSPORT SENSOR PROTEIN DCTB"/>
    <property type="match status" value="1"/>
</dbReference>
<dbReference type="CDD" id="cd00130">
    <property type="entry name" value="PAS"/>
    <property type="match status" value="1"/>
</dbReference>
<dbReference type="NCBIfam" id="TIGR00229">
    <property type="entry name" value="sensory_box"/>
    <property type="match status" value="1"/>
</dbReference>
<dbReference type="InterPro" id="IPR000014">
    <property type="entry name" value="PAS"/>
</dbReference>
<protein>
    <recommendedName>
        <fullName evidence="2">histidine kinase</fullName>
        <ecNumber evidence="2">2.7.13.3</ecNumber>
    </recommendedName>
</protein>
<dbReference type="InterPro" id="IPR036097">
    <property type="entry name" value="HisK_dim/P_sf"/>
</dbReference>
<dbReference type="Proteomes" id="UP000724686">
    <property type="component" value="Unassembled WGS sequence"/>
</dbReference>
<dbReference type="EC" id="2.7.13.3" evidence="2"/>
<feature type="domain" description="PAS" evidence="10">
    <location>
        <begin position="38"/>
        <end position="97"/>
    </location>
</feature>
<evidence type="ECO:0000259" key="9">
    <source>
        <dbReference type="PROSITE" id="PS50109"/>
    </source>
</evidence>
<dbReference type="InterPro" id="IPR003661">
    <property type="entry name" value="HisK_dim/P_dom"/>
</dbReference>
<feature type="domain" description="Histidine kinase" evidence="9">
    <location>
        <begin position="165"/>
        <end position="387"/>
    </location>
</feature>
<dbReference type="Gene3D" id="1.10.287.130">
    <property type="match status" value="1"/>
</dbReference>
<dbReference type="RefSeq" id="WP_205279708.1">
    <property type="nucleotide sequence ID" value="NZ_JAFFPU010000035.1"/>
</dbReference>
<reference evidence="11 12" key="1">
    <citation type="submission" date="2021-02" db="EMBL/GenBank/DDBJ databases">
        <title>Leptospira ainlahdjerensis sp. nov., Leptospira ainazelensis sp. nov., Leptospira abararensis sp. nov. and Leptospira chreensis sp. nov., four new species isolated from water sources in Algeria.</title>
        <authorList>
            <person name="Amara Korba A."/>
            <person name="Kainiu M."/>
            <person name="Vincent A.T."/>
            <person name="Mariet J.-F."/>
            <person name="Veyrier F.J."/>
            <person name="Goarant C."/>
            <person name="Picardeau M."/>
        </authorList>
    </citation>
    <scope>NUCLEOTIDE SEQUENCE [LARGE SCALE GENOMIC DNA]</scope>
    <source>
        <strain evidence="11 12">201903070</strain>
    </source>
</reference>
<sequence>MYSYNVESYFRNLEEESIPRFSLGDAVSIAVEKTKNETEFRYRALIERSEDIIFFADGNGKFLDISSKAHQLLGYYAEELLTLRIVDIVEERDKNKVLLEDSVSSHSNTVLKINLIHKFGNTIPVEISFKYISYNRLQGNIKQSLYSDLLKRAQKMDTIGRIAGGITHDFNNILTIILSCAQLVELNVEKNSESEKHLQRIIGAAGRGGSIAKQLLSLSKPTNCVFAPISVSGIVKELTQIIPYTMGKGIEMENLDLAQNVRIMGDSCQIYQAILNLLLNARDAIDRNGKIKITQELVSKESFSNRFSPILAQKYLRVEICDSGEGMNEITKEKIFNPFFTTKKNEKGTGLGLAVVKTIVEEHSGFIDFQSTLGQGTTFSLFFPVLEESDFHQPNQDLS</sequence>
<dbReference type="InterPro" id="IPR003594">
    <property type="entry name" value="HATPase_dom"/>
</dbReference>
<dbReference type="Gene3D" id="3.30.565.10">
    <property type="entry name" value="Histidine kinase-like ATPase, C-terminal domain"/>
    <property type="match status" value="1"/>
</dbReference>